<dbReference type="EMBL" id="WTYH01000001">
    <property type="protein sequence ID" value="MXO92849.1"/>
    <property type="molecule type" value="Genomic_DNA"/>
</dbReference>
<dbReference type="Gene3D" id="1.10.287.130">
    <property type="match status" value="1"/>
</dbReference>
<name>A0A845A5L3_9SPHN</name>
<dbReference type="RefSeq" id="WP_131452182.1">
    <property type="nucleotide sequence ID" value="NZ_BMJK01000001.1"/>
</dbReference>
<protein>
    <recommendedName>
        <fullName evidence="2">histidine kinase</fullName>
        <ecNumber evidence="2">2.7.13.3</ecNumber>
    </recommendedName>
</protein>
<dbReference type="SMART" id="SM00388">
    <property type="entry name" value="HisKA"/>
    <property type="match status" value="1"/>
</dbReference>
<dbReference type="Pfam" id="PF00512">
    <property type="entry name" value="HisKA"/>
    <property type="match status" value="1"/>
</dbReference>
<organism evidence="5 6">
    <name type="scientific">Aurantiacibacter arachoides</name>
    <dbReference type="NCBI Taxonomy" id="1850444"/>
    <lineage>
        <taxon>Bacteria</taxon>
        <taxon>Pseudomonadati</taxon>
        <taxon>Pseudomonadota</taxon>
        <taxon>Alphaproteobacteria</taxon>
        <taxon>Sphingomonadales</taxon>
        <taxon>Erythrobacteraceae</taxon>
        <taxon>Aurantiacibacter</taxon>
    </lineage>
</organism>
<comment type="caution">
    <text evidence="5">The sequence shown here is derived from an EMBL/GenBank/DDBJ whole genome shotgun (WGS) entry which is preliminary data.</text>
</comment>
<feature type="compositionally biased region" description="Basic and acidic residues" evidence="3">
    <location>
        <begin position="150"/>
        <end position="162"/>
    </location>
</feature>
<reference evidence="5 6" key="1">
    <citation type="submission" date="2019-12" db="EMBL/GenBank/DDBJ databases">
        <title>Genomic-based taxomic classification of the family Erythrobacteraceae.</title>
        <authorList>
            <person name="Xu L."/>
        </authorList>
    </citation>
    <scope>NUCLEOTIDE SEQUENCE [LARGE SCALE GENOMIC DNA]</scope>
    <source>
        <strain evidence="5 6">RC4-10-4</strain>
    </source>
</reference>
<keyword evidence="5" id="KW-0808">Transferase</keyword>
<dbReference type="SUPFAM" id="SSF47384">
    <property type="entry name" value="Homodimeric domain of signal transducing histidine kinase"/>
    <property type="match status" value="1"/>
</dbReference>
<dbReference type="InterPro" id="IPR003661">
    <property type="entry name" value="HisK_dim/P_dom"/>
</dbReference>
<evidence type="ECO:0000256" key="3">
    <source>
        <dbReference type="SAM" id="MobiDB-lite"/>
    </source>
</evidence>
<dbReference type="GO" id="GO:0000155">
    <property type="term" value="F:phosphorelay sensor kinase activity"/>
    <property type="evidence" value="ECO:0007669"/>
    <property type="project" value="InterPro"/>
</dbReference>
<evidence type="ECO:0000256" key="2">
    <source>
        <dbReference type="ARBA" id="ARBA00012438"/>
    </source>
</evidence>
<gene>
    <name evidence="5" type="ORF">GRI62_04405</name>
</gene>
<feature type="region of interest" description="Disordered" evidence="3">
    <location>
        <begin position="150"/>
        <end position="175"/>
    </location>
</feature>
<feature type="domain" description="Signal transduction histidine kinase dimerisation/phosphoacceptor" evidence="4">
    <location>
        <begin position="327"/>
        <end position="395"/>
    </location>
</feature>
<evidence type="ECO:0000313" key="5">
    <source>
        <dbReference type="EMBL" id="MXO92849.1"/>
    </source>
</evidence>
<keyword evidence="5" id="KW-0418">Kinase</keyword>
<dbReference type="EC" id="2.7.13.3" evidence="2"/>
<dbReference type="InterPro" id="IPR036097">
    <property type="entry name" value="HisK_dim/P_sf"/>
</dbReference>
<dbReference type="CDD" id="cd00082">
    <property type="entry name" value="HisKA"/>
    <property type="match status" value="1"/>
</dbReference>
<accession>A0A845A5L3</accession>
<dbReference type="AlphaFoldDB" id="A0A845A5L3"/>
<evidence type="ECO:0000256" key="1">
    <source>
        <dbReference type="ARBA" id="ARBA00000085"/>
    </source>
</evidence>
<sequence length="559" mass="59652">MLFDDRLATVLQMRSGSDAVLRTQFRQLLDLLGSQGARATGELREAGFARLGELMKQLPQEDQSRILRQPGLRLRNRDLVAFLASGEAKLAAAAMATAQLGQDDWLTLIPRLPVAARGFLRHRRDLPERVRRQLAELGVVDMVLPHLDSERRRQDSALRPETTDAAPTQAPPPSAGISALLRRIETFRQTRQGTAPAPGPAQRLPLPTGPKNDREAEPLTAIEFASDARGTVVWASERSASMLVGLDLAAPRAGTLLTRSARASARLAAHLPLSAERIAIDAAPAVSGAWVCDAAPLFDEASGAFTGYRGRLCRSPAGTVTAVNDDGEGDAMRQVLHELRTPVGAIQGFAEIIQQQLFGPAPHEYRAHAAGIAVDAAKLLAGFDEMDRLVKLEAGAVTLEPGTSDFHVAIGDTVKRLQNVLHSRGADFVLEVMEGPFLVPLAPGDALSLAWRLLATTASAMAPGETITIRLDRQDATVQLRIDCPSGLVDSTAADRGPSRRGAVSAGMFGPKFAFRLARAEAAAIGGALQCDKDQVTLVVPSLTGQEQSLSAGNDRARN</sequence>
<evidence type="ECO:0000259" key="4">
    <source>
        <dbReference type="SMART" id="SM00388"/>
    </source>
</evidence>
<dbReference type="OrthoDB" id="9813151at2"/>
<comment type="catalytic activity">
    <reaction evidence="1">
        <text>ATP + protein L-histidine = ADP + protein N-phospho-L-histidine.</text>
        <dbReference type="EC" id="2.7.13.3"/>
    </reaction>
</comment>
<proteinExistence type="predicted"/>
<dbReference type="Proteomes" id="UP000460626">
    <property type="component" value="Unassembled WGS sequence"/>
</dbReference>
<keyword evidence="6" id="KW-1185">Reference proteome</keyword>
<feature type="region of interest" description="Disordered" evidence="3">
    <location>
        <begin position="191"/>
        <end position="212"/>
    </location>
</feature>
<evidence type="ECO:0000313" key="6">
    <source>
        <dbReference type="Proteomes" id="UP000460626"/>
    </source>
</evidence>